<organism evidence="3 4">
    <name type="scientific">Tectimicrobiota bacterium</name>
    <dbReference type="NCBI Taxonomy" id="2528274"/>
    <lineage>
        <taxon>Bacteria</taxon>
        <taxon>Pseudomonadati</taxon>
        <taxon>Nitrospinota/Tectimicrobiota group</taxon>
        <taxon>Candidatus Tectimicrobiota</taxon>
    </lineage>
</organism>
<evidence type="ECO:0000256" key="1">
    <source>
        <dbReference type="SAM" id="SignalP"/>
    </source>
</evidence>
<evidence type="ECO:0000313" key="3">
    <source>
        <dbReference type="EMBL" id="MBI3014544.1"/>
    </source>
</evidence>
<dbReference type="AlphaFoldDB" id="A0A932M0B2"/>
<dbReference type="Proteomes" id="UP000741360">
    <property type="component" value="Unassembled WGS sequence"/>
</dbReference>
<dbReference type="Gene3D" id="3.40.190.10">
    <property type="entry name" value="Periplasmic binding protein-like II"/>
    <property type="match status" value="2"/>
</dbReference>
<reference evidence="3" key="1">
    <citation type="submission" date="2020-07" db="EMBL/GenBank/DDBJ databases">
        <title>Huge and variable diversity of episymbiotic CPR bacteria and DPANN archaea in groundwater ecosystems.</title>
        <authorList>
            <person name="He C.Y."/>
            <person name="Keren R."/>
            <person name="Whittaker M."/>
            <person name="Farag I.F."/>
            <person name="Doudna J."/>
            <person name="Cate J.H.D."/>
            <person name="Banfield J.F."/>
        </authorList>
    </citation>
    <scope>NUCLEOTIDE SEQUENCE</scope>
    <source>
        <strain evidence="3">NC_groundwater_717_Ag_S-0.2um_59_8</strain>
    </source>
</reference>
<keyword evidence="1" id="KW-0732">Signal</keyword>
<dbReference type="InterPro" id="IPR015168">
    <property type="entry name" value="SsuA/THI5"/>
</dbReference>
<name>A0A932M0B2_UNCTE</name>
<feature type="domain" description="SsuA/THI5-like" evidence="2">
    <location>
        <begin position="43"/>
        <end position="249"/>
    </location>
</feature>
<evidence type="ECO:0000313" key="4">
    <source>
        <dbReference type="Proteomes" id="UP000741360"/>
    </source>
</evidence>
<protein>
    <submittedName>
        <fullName evidence="3">ABC transporter substrate-binding protein</fullName>
    </submittedName>
</protein>
<sequence>MKSRSTFLWLVLTVALSLSVSTAHGQGSIKTVRIAYPAISYNQIHIWVGKEAGIFKKHGIEAELVFIEGGRVATQALVAGEAPFVNIGTIVQANLAGSDAVLVAASENTYAYSLITKPDVSKAQDLKGTKLGVSGFGSASHNAMLIALKHLGLNPNRDVMILQTGGTSKRIAALKAGGIDGTILSPSEVPTALKLGYKELLDIADLNVPIQGNGLATTRTYIKANRSTVKAVVKGYAEAVRYIKTHEKETKAIMSQYMRNPDRDVLESGYKAFVRMVPNKPYPTLEGIQFLLDDIAKDHPKAKQAKPADFVDTSFLDELEKEGFFKSLGL</sequence>
<comment type="caution">
    <text evidence="3">The sequence shown here is derived from an EMBL/GenBank/DDBJ whole genome shotgun (WGS) entry which is preliminary data.</text>
</comment>
<dbReference type="Pfam" id="PF09084">
    <property type="entry name" value="NMT1"/>
    <property type="match status" value="1"/>
</dbReference>
<dbReference type="SUPFAM" id="SSF53850">
    <property type="entry name" value="Periplasmic binding protein-like II"/>
    <property type="match status" value="1"/>
</dbReference>
<dbReference type="EMBL" id="JACPSX010000102">
    <property type="protein sequence ID" value="MBI3014544.1"/>
    <property type="molecule type" value="Genomic_DNA"/>
</dbReference>
<dbReference type="PANTHER" id="PTHR30024">
    <property type="entry name" value="ALIPHATIC SULFONATES-BINDING PROTEIN-RELATED"/>
    <property type="match status" value="1"/>
</dbReference>
<feature type="signal peptide" evidence="1">
    <location>
        <begin position="1"/>
        <end position="25"/>
    </location>
</feature>
<gene>
    <name evidence="3" type="ORF">HYY65_05675</name>
</gene>
<feature type="chain" id="PRO_5038080495" evidence="1">
    <location>
        <begin position="26"/>
        <end position="330"/>
    </location>
</feature>
<accession>A0A932M0B2</accession>
<proteinExistence type="predicted"/>
<evidence type="ECO:0000259" key="2">
    <source>
        <dbReference type="Pfam" id="PF09084"/>
    </source>
</evidence>